<sequence length="82" mass="9114">MPREVLIPFDSDLPWAVPETLRTAYGGESSDLPAEVLQRFLDRVAGGEVSWGPTAAYRLDDIRQAHDDLEHGRRVGELVVVV</sequence>
<evidence type="ECO:0000313" key="1">
    <source>
        <dbReference type="EMBL" id="TQM78040.1"/>
    </source>
</evidence>
<organism evidence="1 2">
    <name type="scientific">Saccharothrix saharensis</name>
    <dbReference type="NCBI Taxonomy" id="571190"/>
    <lineage>
        <taxon>Bacteria</taxon>
        <taxon>Bacillati</taxon>
        <taxon>Actinomycetota</taxon>
        <taxon>Actinomycetes</taxon>
        <taxon>Pseudonocardiales</taxon>
        <taxon>Pseudonocardiaceae</taxon>
        <taxon>Saccharothrix</taxon>
    </lineage>
</organism>
<dbReference type="Proteomes" id="UP000316628">
    <property type="component" value="Unassembled WGS sequence"/>
</dbReference>
<protein>
    <submittedName>
        <fullName evidence="1">Zinc-binding alcohol dehydrogenase family protein</fullName>
    </submittedName>
</protein>
<dbReference type="Pfam" id="PF13602">
    <property type="entry name" value="ADH_zinc_N_2"/>
    <property type="match status" value="1"/>
</dbReference>
<name>A0A543J5C1_9PSEU</name>
<accession>A0A543J5C1</accession>
<dbReference type="Gene3D" id="3.90.180.10">
    <property type="entry name" value="Medium-chain alcohol dehydrogenases, catalytic domain"/>
    <property type="match status" value="1"/>
</dbReference>
<evidence type="ECO:0000313" key="2">
    <source>
        <dbReference type="Proteomes" id="UP000316628"/>
    </source>
</evidence>
<reference evidence="1 2" key="1">
    <citation type="submission" date="2019-06" db="EMBL/GenBank/DDBJ databases">
        <title>Sequencing the genomes of 1000 actinobacteria strains.</title>
        <authorList>
            <person name="Klenk H.-P."/>
        </authorList>
    </citation>
    <scope>NUCLEOTIDE SEQUENCE [LARGE SCALE GENOMIC DNA]</scope>
    <source>
        <strain evidence="1 2">DSM 45456</strain>
    </source>
</reference>
<dbReference type="AlphaFoldDB" id="A0A543J5C1"/>
<dbReference type="EMBL" id="VFPP01000001">
    <property type="protein sequence ID" value="TQM78040.1"/>
    <property type="molecule type" value="Genomic_DNA"/>
</dbReference>
<keyword evidence="2" id="KW-1185">Reference proteome</keyword>
<gene>
    <name evidence="1" type="ORF">FHX81_0289</name>
</gene>
<proteinExistence type="predicted"/>
<comment type="caution">
    <text evidence="1">The sequence shown here is derived from an EMBL/GenBank/DDBJ whole genome shotgun (WGS) entry which is preliminary data.</text>
</comment>
<dbReference type="RefSeq" id="WP_246107562.1">
    <property type="nucleotide sequence ID" value="NZ_VFPP01000001.1"/>
</dbReference>